<dbReference type="Proteomes" id="UP000268192">
    <property type="component" value="Chromosome"/>
</dbReference>
<dbReference type="InterPro" id="IPR021754">
    <property type="entry name" value="DUF3320"/>
</dbReference>
<feature type="region of interest" description="Disordered" evidence="1">
    <location>
        <begin position="1"/>
        <end position="30"/>
    </location>
</feature>
<accession>A0A3S9B8U0</accession>
<dbReference type="OrthoDB" id="9757917at2"/>
<proteinExistence type="predicted"/>
<protein>
    <submittedName>
        <fullName evidence="3">DUF3320 domain-containing protein</fullName>
    </submittedName>
</protein>
<reference evidence="3 4" key="1">
    <citation type="submission" date="2018-09" db="EMBL/GenBank/DDBJ databases">
        <title>Marinorhizobium profundi gen. nov., sp. nov., isolated from a deep-sea sediment sample from the New Britain Trench and proposal of Marinorhizobiaceae fam. nov. in the order Rhizobiales of the class Alphaproteobacteria.</title>
        <authorList>
            <person name="Cao J."/>
        </authorList>
    </citation>
    <scope>NUCLEOTIDE SEQUENCE [LARGE SCALE GENOMIC DNA]</scope>
    <source>
        <strain evidence="3 4">WS11</strain>
    </source>
</reference>
<evidence type="ECO:0000256" key="1">
    <source>
        <dbReference type="SAM" id="MobiDB-lite"/>
    </source>
</evidence>
<dbReference type="KEGG" id="abaw:D5400_20040"/>
<dbReference type="AlphaFoldDB" id="A0A3S9B8U0"/>
<dbReference type="Pfam" id="PF11784">
    <property type="entry name" value="DUF3320"/>
    <property type="match status" value="1"/>
</dbReference>
<keyword evidence="4" id="KW-1185">Reference proteome</keyword>
<dbReference type="EMBL" id="CP032509">
    <property type="protein sequence ID" value="AZN73274.1"/>
    <property type="molecule type" value="Genomic_DNA"/>
</dbReference>
<gene>
    <name evidence="3" type="ORF">D5400_20040</name>
</gene>
<feature type="domain" description="DUF3320" evidence="2">
    <location>
        <begin position="45"/>
        <end position="94"/>
    </location>
</feature>
<evidence type="ECO:0000313" key="3">
    <source>
        <dbReference type="EMBL" id="AZN73274.1"/>
    </source>
</evidence>
<evidence type="ECO:0000259" key="2">
    <source>
        <dbReference type="Pfam" id="PF11784"/>
    </source>
</evidence>
<sequence length="193" mass="21665">MWTSREGLQRMTMDSLETGGGNSQSDGDRPLFRRADLSVFQPKPDRFYDVAYSQTVRAMVQAVLEAEAPVRDDVLAQRIARAHGWQRTGAAIRSHIERHLKTVESSTEEGGRFLWRDGQQNEPIAYRHHATEDDRRSVGDIALVELAALVRENPKLVEAEDPALAFSRMIGLSRLTAPSRARLDAAIEQAQSR</sequence>
<name>A0A3S9B8U0_9HYPH</name>
<organism evidence="3 4">
    <name type="scientific">Georhizobium profundi</name>
    <dbReference type="NCBI Taxonomy" id="2341112"/>
    <lineage>
        <taxon>Bacteria</taxon>
        <taxon>Pseudomonadati</taxon>
        <taxon>Pseudomonadota</taxon>
        <taxon>Alphaproteobacteria</taxon>
        <taxon>Hyphomicrobiales</taxon>
        <taxon>Rhizobiaceae</taxon>
        <taxon>Georhizobium</taxon>
    </lineage>
</organism>
<evidence type="ECO:0000313" key="4">
    <source>
        <dbReference type="Proteomes" id="UP000268192"/>
    </source>
</evidence>